<protein>
    <submittedName>
        <fullName evidence="1">Uncharacterized protein</fullName>
    </submittedName>
</protein>
<dbReference type="EMBL" id="PYGD01000015">
    <property type="protein sequence ID" value="PSK88153.1"/>
    <property type="molecule type" value="Genomic_DNA"/>
</dbReference>
<dbReference type="Proteomes" id="UP000240572">
    <property type="component" value="Unassembled WGS sequence"/>
</dbReference>
<gene>
    <name evidence="1" type="ORF">B0I18_11547</name>
</gene>
<keyword evidence="2" id="KW-1185">Reference proteome</keyword>
<evidence type="ECO:0000313" key="2">
    <source>
        <dbReference type="Proteomes" id="UP000240572"/>
    </source>
</evidence>
<dbReference type="AlphaFoldDB" id="A0A2P8CT61"/>
<proteinExistence type="predicted"/>
<organism evidence="1 2">
    <name type="scientific">Taibaiella chishuiensis</name>
    <dbReference type="NCBI Taxonomy" id="1434707"/>
    <lineage>
        <taxon>Bacteria</taxon>
        <taxon>Pseudomonadati</taxon>
        <taxon>Bacteroidota</taxon>
        <taxon>Chitinophagia</taxon>
        <taxon>Chitinophagales</taxon>
        <taxon>Chitinophagaceae</taxon>
        <taxon>Taibaiella</taxon>
    </lineage>
</organism>
<accession>A0A2P8CT61</accession>
<dbReference type="RefSeq" id="WP_106525323.1">
    <property type="nucleotide sequence ID" value="NZ_PYGD01000015.1"/>
</dbReference>
<reference evidence="1 2" key="1">
    <citation type="submission" date="2018-03" db="EMBL/GenBank/DDBJ databases">
        <title>Genomic Encyclopedia of Type Strains, Phase III (KMG-III): the genomes of soil and plant-associated and newly described type strains.</title>
        <authorList>
            <person name="Whitman W."/>
        </authorList>
    </citation>
    <scope>NUCLEOTIDE SEQUENCE [LARGE SCALE GENOMIC DNA]</scope>
    <source>
        <strain evidence="1 2">CGMCC 1.12700</strain>
    </source>
</reference>
<dbReference type="OrthoDB" id="676030at2"/>
<name>A0A2P8CT61_9BACT</name>
<sequence>MKTEDYVIIVVCVTVEQNKVEITYANNTPEPGISIKVIDSDRKPVKSFDHLAQADKGIVSFDAAGLPPGTYHCDITLDNEVKDSRSFAIG</sequence>
<evidence type="ECO:0000313" key="1">
    <source>
        <dbReference type="EMBL" id="PSK88153.1"/>
    </source>
</evidence>
<comment type="caution">
    <text evidence="1">The sequence shown here is derived from an EMBL/GenBank/DDBJ whole genome shotgun (WGS) entry which is preliminary data.</text>
</comment>